<dbReference type="PROSITE" id="PS50893">
    <property type="entry name" value="ABC_TRANSPORTER_2"/>
    <property type="match status" value="2"/>
</dbReference>
<dbReference type="SMART" id="SM00382">
    <property type="entry name" value="AAA"/>
    <property type="match status" value="2"/>
</dbReference>
<feature type="domain" description="ABC transporter" evidence="10">
    <location>
        <begin position="579"/>
        <end position="806"/>
    </location>
</feature>
<organism evidence="12 13">
    <name type="scientific">Diaporthe eres</name>
    <name type="common">Phomopsis oblonga</name>
    <dbReference type="NCBI Taxonomy" id="83184"/>
    <lineage>
        <taxon>Eukaryota</taxon>
        <taxon>Fungi</taxon>
        <taxon>Dikarya</taxon>
        <taxon>Ascomycota</taxon>
        <taxon>Pezizomycotina</taxon>
        <taxon>Sordariomycetes</taxon>
        <taxon>Sordariomycetidae</taxon>
        <taxon>Diaporthales</taxon>
        <taxon>Diaporthaceae</taxon>
        <taxon>Diaporthe</taxon>
        <taxon>Diaporthe eres species complex</taxon>
    </lineage>
</organism>
<feature type="compositionally biased region" description="Basic and acidic residues" evidence="8">
    <location>
        <begin position="24"/>
        <end position="55"/>
    </location>
</feature>
<feature type="domain" description="ABC transmembrane type-1" evidence="11">
    <location>
        <begin position="177"/>
        <end position="509"/>
    </location>
</feature>
<evidence type="ECO:0000256" key="7">
    <source>
        <dbReference type="ARBA" id="ARBA00023136"/>
    </source>
</evidence>
<feature type="region of interest" description="Disordered" evidence="8">
    <location>
        <begin position="543"/>
        <end position="595"/>
    </location>
</feature>
<keyword evidence="5 12" id="KW-0067">ATP-binding</keyword>
<feature type="transmembrane region" description="Helical" evidence="9">
    <location>
        <begin position="1105"/>
        <end position="1123"/>
    </location>
</feature>
<feature type="compositionally biased region" description="Polar residues" evidence="8">
    <location>
        <begin position="70"/>
        <end position="82"/>
    </location>
</feature>
<feature type="region of interest" description="Disordered" evidence="8">
    <location>
        <begin position="278"/>
        <end position="297"/>
    </location>
</feature>
<comment type="subcellular location">
    <subcellularLocation>
        <location evidence="1">Membrane</location>
    </subcellularLocation>
</comment>
<evidence type="ECO:0000256" key="2">
    <source>
        <dbReference type="ARBA" id="ARBA00022448"/>
    </source>
</evidence>
<dbReference type="SUPFAM" id="SSF90123">
    <property type="entry name" value="ABC transporter transmembrane region"/>
    <property type="match status" value="2"/>
</dbReference>
<feature type="transmembrane region" description="Helical" evidence="9">
    <location>
        <begin position="1015"/>
        <end position="1033"/>
    </location>
</feature>
<feature type="transmembrane region" description="Helical" evidence="9">
    <location>
        <begin position="914"/>
        <end position="941"/>
    </location>
</feature>
<evidence type="ECO:0000259" key="11">
    <source>
        <dbReference type="PROSITE" id="PS50929"/>
    </source>
</evidence>
<evidence type="ECO:0000256" key="4">
    <source>
        <dbReference type="ARBA" id="ARBA00022741"/>
    </source>
</evidence>
<evidence type="ECO:0000256" key="9">
    <source>
        <dbReference type="SAM" id="Phobius"/>
    </source>
</evidence>
<feature type="domain" description="ABC transmembrane type-1" evidence="11">
    <location>
        <begin position="881"/>
        <end position="1156"/>
    </location>
</feature>
<evidence type="ECO:0000313" key="13">
    <source>
        <dbReference type="Proteomes" id="UP001430848"/>
    </source>
</evidence>
<feature type="transmembrane region" description="Helical" evidence="9">
    <location>
        <begin position="991"/>
        <end position="1009"/>
    </location>
</feature>
<sequence>MADSKEESRTPNTQRATATQAEVTTEKTPAEERNSMSHSSPRSEKRTSVVDKEFESNSSASTESAAEDIQPQTRPWYKTSNPLRWGGIPPVPDERVISPEHKAGIFSRLTFNWVTPLMVTGYKRQLDERDIWQVNPDRAVDPLTQKVKESFQRRVQDGVRRPLLGALRETFKSEFYLSGIYALVYYSVQILTPFTLRFLIQFATDAYAAQSNNNVAPPIAHGIGLVLGIMGMQIIQSVTASQYFYKGMMLGGQSRGVLTSLIYEKAMTVSSRAKAGGNSVATTAAPNDTEKSKQKATGNIMTWRKRRDRKKKDELENGAGWTNGRISTLMSIDTNRIDMFCTALHSLWATPFACIISLVLLLINLTYSALTGFALLALGVPLFTLAIRSFVHRRRAINKITDQRISLTQEIIQSVRFVKYYGWEPAFLDRLEQLRMKEIHSIQGLLAVRNAINAISMSLPIFASMLSFITYSLTGNGLDPAKVFSSLALFNSLRLPLNLLPRALGDASDAYSSVMRIEHFLVQEDREEDMIWKPEGEYAIELRSASFTREKTQRQESDSAEDAAQGKTKKSKPDPEKPRRVQSTAPSDGPPVMDQREPFQLQDVNFQAGRNELIAVIGGVGSGKSSLLAAMAGYMRKTDGDAIFGASRAFCPQYAWIQNTSLQNNITFGKELNQAWYDNIIDACALQADIDMLPDGDQTEIGERGITISGGQKQRLNIARAIYSDADIILMDDPLSAVDAHVGRHIFDKAILGLLKGKCIILVTHQLWVLDRCNRIVWMDDGKIQAVGSFENLKENHQAFQTLMESSMAPKEMQEPEKADQLIEDLDPVEEPVEPKKSKKHKKEKKASPLMEQEDQAKDSVPWSVYATYVRASGTLWNLPLVLLLLIASRGANISTNLWLSFWTSDKFDLSTGLYIGIYAALGGAQAVVLFAFSLALSVTATNASKTMFRQAMTRVLRAPISFFDTTPLGRIINRFSSDVDIMDNQSADNFRMFFITVSYAGAVFILIIAYFYYFAIALVPFYILYVGAASYYRSSARTVKRYESVLRSKVVSRFIEGLSGVATIQAYGLKDQFVHELRSSIDSMNAAYYITMANQRWLTMRLDAAGNVLVFVVGILVVTSRFSVNPSISGLVLSYILSVVQMLQFSIRQLSEVDKGINAVERLRYFGEELEEEAPAHIMDMPESWPDTGEIVLKNVKMRYRKNLPLVLQNLSIHINGGERMGIIGRTGAGKSSIISVLFRLVEISGGSIAIDGIDISRIGLQDLRSRLTIVPQDPMLFQGTVRSNLDPFSKRTDMELWDALRRTGLAHQEDDKSEGRQANDARIHLDSVVEEDGLNFSLGQRQLMALARALVRDSRIIICDEATSSVDMETDEKIQVTMAAGFRGKTVLCIAHRLRTIIGYDRICVVDGGQIAELDTPASLFAKEDGIFRGMCDRSGIQLEDIKASRDTITAFGEANGRQFSTL</sequence>
<dbReference type="PROSITE" id="PS50929">
    <property type="entry name" value="ABC_TM1F"/>
    <property type="match status" value="2"/>
</dbReference>
<evidence type="ECO:0000256" key="3">
    <source>
        <dbReference type="ARBA" id="ARBA00022692"/>
    </source>
</evidence>
<dbReference type="EMBL" id="JAKNSF020000031">
    <property type="protein sequence ID" value="KAK7728830.1"/>
    <property type="molecule type" value="Genomic_DNA"/>
</dbReference>
<name>A0ABR1P879_DIAER</name>
<dbReference type="Pfam" id="PF00664">
    <property type="entry name" value="ABC_membrane"/>
    <property type="match status" value="2"/>
</dbReference>
<dbReference type="PANTHER" id="PTHR24223:SF464">
    <property type="entry name" value="ABC-TYPE TRANSPORTER CICA"/>
    <property type="match status" value="1"/>
</dbReference>
<keyword evidence="7 9" id="KW-0472">Membrane</keyword>
<comment type="caution">
    <text evidence="12">The sequence shown here is derived from an EMBL/GenBank/DDBJ whole genome shotgun (WGS) entry which is preliminary data.</text>
</comment>
<dbReference type="InterPro" id="IPR011527">
    <property type="entry name" value="ABC1_TM_dom"/>
</dbReference>
<accession>A0ABR1P879</accession>
<dbReference type="GO" id="GO:0005524">
    <property type="term" value="F:ATP binding"/>
    <property type="evidence" value="ECO:0007669"/>
    <property type="project" value="UniProtKB-KW"/>
</dbReference>
<evidence type="ECO:0000313" key="12">
    <source>
        <dbReference type="EMBL" id="KAK7728830.1"/>
    </source>
</evidence>
<dbReference type="CDD" id="cd18597">
    <property type="entry name" value="ABC_6TM_YOR1_D1_like"/>
    <property type="match status" value="1"/>
</dbReference>
<evidence type="ECO:0000256" key="6">
    <source>
        <dbReference type="ARBA" id="ARBA00022989"/>
    </source>
</evidence>
<dbReference type="InterPro" id="IPR036640">
    <property type="entry name" value="ABC1_TM_sf"/>
</dbReference>
<keyword evidence="4" id="KW-0547">Nucleotide-binding</keyword>
<keyword evidence="2" id="KW-0813">Transport</keyword>
<dbReference type="CDD" id="cd03250">
    <property type="entry name" value="ABCC_MRP_domain1"/>
    <property type="match status" value="1"/>
</dbReference>
<dbReference type="Proteomes" id="UP001430848">
    <property type="component" value="Unassembled WGS sequence"/>
</dbReference>
<dbReference type="InterPro" id="IPR003593">
    <property type="entry name" value="AAA+_ATPase"/>
</dbReference>
<keyword evidence="6 9" id="KW-1133">Transmembrane helix</keyword>
<protein>
    <submittedName>
        <fullName evidence="12">ATP-binding cassette transporter yor1</fullName>
    </submittedName>
</protein>
<dbReference type="InterPro" id="IPR003439">
    <property type="entry name" value="ABC_transporter-like_ATP-bd"/>
</dbReference>
<evidence type="ECO:0000256" key="1">
    <source>
        <dbReference type="ARBA" id="ARBA00004370"/>
    </source>
</evidence>
<reference evidence="12 13" key="1">
    <citation type="submission" date="2024-02" db="EMBL/GenBank/DDBJ databases">
        <title>De novo assembly and annotation of 12 fungi associated with fruit tree decline syndrome in Ontario, Canada.</title>
        <authorList>
            <person name="Sulman M."/>
            <person name="Ellouze W."/>
            <person name="Ilyukhin E."/>
        </authorList>
    </citation>
    <scope>NUCLEOTIDE SEQUENCE [LARGE SCALE GENOMIC DNA]</scope>
    <source>
        <strain evidence="12 13">M169</strain>
    </source>
</reference>
<feature type="domain" description="ABC transporter" evidence="10">
    <location>
        <begin position="1192"/>
        <end position="1435"/>
    </location>
</feature>
<keyword evidence="13" id="KW-1185">Reference proteome</keyword>
<dbReference type="Gene3D" id="1.20.1560.10">
    <property type="entry name" value="ABC transporter type 1, transmembrane domain"/>
    <property type="match status" value="2"/>
</dbReference>
<dbReference type="CDD" id="cd18606">
    <property type="entry name" value="ABC_6TM_YOR1_D2_like"/>
    <property type="match status" value="1"/>
</dbReference>
<dbReference type="PROSITE" id="PS00211">
    <property type="entry name" value="ABC_TRANSPORTER_1"/>
    <property type="match status" value="2"/>
</dbReference>
<dbReference type="PANTHER" id="PTHR24223">
    <property type="entry name" value="ATP-BINDING CASSETTE SUB-FAMILY C"/>
    <property type="match status" value="1"/>
</dbReference>
<evidence type="ECO:0000256" key="8">
    <source>
        <dbReference type="SAM" id="MobiDB-lite"/>
    </source>
</evidence>
<feature type="transmembrane region" description="Helical" evidence="9">
    <location>
        <begin position="369"/>
        <end position="391"/>
    </location>
</feature>
<feature type="transmembrane region" description="Helical" evidence="9">
    <location>
        <begin position="219"/>
        <end position="245"/>
    </location>
</feature>
<keyword evidence="3 9" id="KW-0812">Transmembrane</keyword>
<proteinExistence type="predicted"/>
<feature type="region of interest" description="Disordered" evidence="8">
    <location>
        <begin position="1"/>
        <end position="84"/>
    </location>
</feature>
<dbReference type="SUPFAM" id="SSF52540">
    <property type="entry name" value="P-loop containing nucleoside triphosphate hydrolases"/>
    <property type="match status" value="2"/>
</dbReference>
<evidence type="ECO:0000259" key="10">
    <source>
        <dbReference type="PROSITE" id="PS50893"/>
    </source>
</evidence>
<dbReference type="InterPro" id="IPR027417">
    <property type="entry name" value="P-loop_NTPase"/>
</dbReference>
<dbReference type="Pfam" id="PF00005">
    <property type="entry name" value="ABC_tran"/>
    <property type="match status" value="2"/>
</dbReference>
<dbReference type="InterPro" id="IPR050173">
    <property type="entry name" value="ABC_transporter_C-like"/>
</dbReference>
<evidence type="ECO:0000256" key="5">
    <source>
        <dbReference type="ARBA" id="ARBA00022840"/>
    </source>
</evidence>
<dbReference type="CDD" id="cd03244">
    <property type="entry name" value="ABCC_MRP_domain2"/>
    <property type="match status" value="1"/>
</dbReference>
<feature type="transmembrane region" description="Helical" evidence="9">
    <location>
        <begin position="881"/>
        <end position="902"/>
    </location>
</feature>
<dbReference type="Gene3D" id="3.40.50.300">
    <property type="entry name" value="P-loop containing nucleotide triphosphate hydrolases"/>
    <property type="match status" value="2"/>
</dbReference>
<feature type="region of interest" description="Disordered" evidence="8">
    <location>
        <begin position="828"/>
        <end position="855"/>
    </location>
</feature>
<dbReference type="InterPro" id="IPR017871">
    <property type="entry name" value="ABC_transporter-like_CS"/>
</dbReference>
<feature type="compositionally biased region" description="Basic and acidic residues" evidence="8">
    <location>
        <begin position="548"/>
        <end position="557"/>
    </location>
</feature>
<feature type="compositionally biased region" description="Polar residues" evidence="8">
    <location>
        <begin position="10"/>
        <end position="23"/>
    </location>
</feature>
<gene>
    <name evidence="12" type="primary">YOR1_2</name>
    <name evidence="12" type="ORF">SLS63_006438</name>
</gene>
<feature type="transmembrane region" description="Helical" evidence="9">
    <location>
        <begin position="340"/>
        <end position="363"/>
    </location>
</feature>
<feature type="transmembrane region" description="Helical" evidence="9">
    <location>
        <begin position="175"/>
        <end position="199"/>
    </location>
</feature>